<proteinExistence type="predicted"/>
<comment type="caution">
    <text evidence="1">The sequence shown here is derived from an EMBL/GenBank/DDBJ whole genome shotgun (WGS) entry which is preliminary data.</text>
</comment>
<organism evidence="1 2">
    <name type="scientific">Chthoniobacter flavus Ellin428</name>
    <dbReference type="NCBI Taxonomy" id="497964"/>
    <lineage>
        <taxon>Bacteria</taxon>
        <taxon>Pseudomonadati</taxon>
        <taxon>Verrucomicrobiota</taxon>
        <taxon>Spartobacteria</taxon>
        <taxon>Chthoniobacterales</taxon>
        <taxon>Chthoniobacteraceae</taxon>
        <taxon>Chthoniobacter</taxon>
    </lineage>
</organism>
<dbReference type="AlphaFoldDB" id="B4CYK8"/>
<dbReference type="InParanoid" id="B4CYK8"/>
<accession>B4CYK8</accession>
<keyword evidence="2" id="KW-1185">Reference proteome</keyword>
<dbReference type="Proteomes" id="UP000005824">
    <property type="component" value="Unassembled WGS sequence"/>
</dbReference>
<dbReference type="EMBL" id="ABVL01000004">
    <property type="protein sequence ID" value="EDY20549.1"/>
    <property type="molecule type" value="Genomic_DNA"/>
</dbReference>
<evidence type="ECO:0000313" key="1">
    <source>
        <dbReference type="EMBL" id="EDY20549.1"/>
    </source>
</evidence>
<gene>
    <name evidence="1" type="ORF">CfE428DRAFT_1746</name>
</gene>
<protein>
    <submittedName>
        <fullName evidence="1">Uncharacterized protein</fullName>
    </submittedName>
</protein>
<reference evidence="1 2" key="1">
    <citation type="journal article" date="2011" name="J. Bacteriol.">
        <title>Genome sequence of Chthoniobacter flavus Ellin428, an aerobic heterotrophic soil bacterium.</title>
        <authorList>
            <person name="Kant R."/>
            <person name="van Passel M.W."/>
            <person name="Palva A."/>
            <person name="Lucas S."/>
            <person name="Lapidus A."/>
            <person name="Glavina Del Rio T."/>
            <person name="Dalin E."/>
            <person name="Tice H."/>
            <person name="Bruce D."/>
            <person name="Goodwin L."/>
            <person name="Pitluck S."/>
            <person name="Larimer F.W."/>
            <person name="Land M.L."/>
            <person name="Hauser L."/>
            <person name="Sangwan P."/>
            <person name="de Vos W.M."/>
            <person name="Janssen P.H."/>
            <person name="Smidt H."/>
        </authorList>
    </citation>
    <scope>NUCLEOTIDE SEQUENCE [LARGE SCALE GENOMIC DNA]</scope>
    <source>
        <strain evidence="1 2">Ellin428</strain>
    </source>
</reference>
<name>B4CYK8_9BACT</name>
<evidence type="ECO:0000313" key="2">
    <source>
        <dbReference type="Proteomes" id="UP000005824"/>
    </source>
</evidence>
<dbReference type="STRING" id="497964.CfE428DRAFT_1746"/>
<sequence length="205" mass="23681">MSATRETLRISRRGFHRAWMRGSRTRWFGRSMASISQTTSCRATAPGCAFVRTKIRPTKIGNAFCALTPRRWWRLKSRGSGWQRRRPCGFTSLLRNLSPPRIGTRDTLSRPYRSHPLRAAGSSVRWRNWRHEARNCEECGICERWRRTSRDPHSRSPVSACAMQPRCRSIAAIRHALLFKMEESSITHPGSGFQKQVDYCHPSPL</sequence>